<evidence type="ECO:0000313" key="5">
    <source>
        <dbReference type="Proteomes" id="UP000046393"/>
    </source>
</evidence>
<accession>A0A0N5AD17</accession>
<dbReference type="PANTHER" id="PTHR12775:SF0">
    <property type="entry name" value="REPLICATION TERMINATION FACTOR 2"/>
    <property type="match status" value="1"/>
</dbReference>
<name>A0A0N5AD17_9BILA</name>
<dbReference type="Proteomes" id="UP000046393">
    <property type="component" value="Unplaced"/>
</dbReference>
<dbReference type="InterPro" id="IPR027799">
    <property type="entry name" value="Rtf2_RING-finger"/>
</dbReference>
<evidence type="ECO:0000256" key="3">
    <source>
        <dbReference type="ARBA" id="ARBA00030367"/>
    </source>
</evidence>
<evidence type="ECO:0000313" key="6">
    <source>
        <dbReference type="WBParaSite" id="SMUV_0000204801-mRNA-1"/>
    </source>
</evidence>
<dbReference type="STRING" id="451379.A0A0N5AD17"/>
<dbReference type="GO" id="GO:0005634">
    <property type="term" value="C:nucleus"/>
    <property type="evidence" value="ECO:0007669"/>
    <property type="project" value="TreeGrafter"/>
</dbReference>
<dbReference type="WBParaSite" id="SMUV_0000204801-mRNA-1">
    <property type="protein sequence ID" value="SMUV_0000204801-mRNA-1"/>
    <property type="gene ID" value="SMUV_0000204801"/>
</dbReference>
<keyword evidence="5" id="KW-1185">Reference proteome</keyword>
<protein>
    <recommendedName>
        <fullName evidence="2">Replication termination factor 2</fullName>
    </recommendedName>
    <alternativeName>
        <fullName evidence="3">Replication termination factor 2 domain-containing protein 1</fullName>
    </alternativeName>
</protein>
<dbReference type="CDD" id="cd16653">
    <property type="entry name" value="RING-like_Rtf2"/>
    <property type="match status" value="1"/>
</dbReference>
<organism evidence="5 6">
    <name type="scientific">Syphacia muris</name>
    <dbReference type="NCBI Taxonomy" id="451379"/>
    <lineage>
        <taxon>Eukaryota</taxon>
        <taxon>Metazoa</taxon>
        <taxon>Ecdysozoa</taxon>
        <taxon>Nematoda</taxon>
        <taxon>Chromadorea</taxon>
        <taxon>Rhabditida</taxon>
        <taxon>Spirurina</taxon>
        <taxon>Oxyuridomorpha</taxon>
        <taxon>Oxyuroidea</taxon>
        <taxon>Oxyuridae</taxon>
        <taxon>Syphacia</taxon>
    </lineage>
</organism>
<comment type="similarity">
    <text evidence="1">Belongs to the rtf2 family.</text>
</comment>
<evidence type="ECO:0000256" key="2">
    <source>
        <dbReference type="ARBA" id="ARBA00015157"/>
    </source>
</evidence>
<sequence length="277" mass="31015">MGADGGTIPKRCELVKSKKKAEKVEKNVANASRWRLCHISQQPLKRPIVACRLGGLYNKEAVIDAILTKKIEECENAKHISGLKDIKELKLTDNKEYSEGSADKSDVYKDYNVAPFCCPVTGLAMNGNHPFTVNWNCGCVVSEKAINELKSTTCVGCGGPYDPENIIVLNPDAELLHKYKQKLDEEKEKRRALRAQKKQAEGGRTADKPHENGKTTSLKAVKRKLEGQQQQQQQQSHPTSIQDDKNASAAYKSLFTTSEEAKKRPKAHWITYNPLFY</sequence>
<dbReference type="PANTHER" id="PTHR12775">
    <property type="entry name" value="PROTEIN C20ORF43 HOMOLOG"/>
    <property type="match status" value="1"/>
</dbReference>
<reference evidence="6" key="1">
    <citation type="submission" date="2017-02" db="UniProtKB">
        <authorList>
            <consortium name="WormBaseParasite"/>
        </authorList>
    </citation>
    <scope>IDENTIFICATION</scope>
</reference>
<dbReference type="InterPro" id="IPR006735">
    <property type="entry name" value="Rtf2"/>
</dbReference>
<proteinExistence type="inferred from homology"/>
<dbReference type="Pfam" id="PF04641">
    <property type="entry name" value="Rtf2"/>
    <property type="match status" value="1"/>
</dbReference>
<feature type="region of interest" description="Disordered" evidence="4">
    <location>
        <begin position="185"/>
        <end position="248"/>
    </location>
</feature>
<evidence type="ECO:0000256" key="1">
    <source>
        <dbReference type="ARBA" id="ARBA00009885"/>
    </source>
</evidence>
<feature type="compositionally biased region" description="Basic and acidic residues" evidence="4">
    <location>
        <begin position="198"/>
        <end position="213"/>
    </location>
</feature>
<dbReference type="AlphaFoldDB" id="A0A0N5AD17"/>
<evidence type="ECO:0000256" key="4">
    <source>
        <dbReference type="SAM" id="MobiDB-lite"/>
    </source>
</evidence>
<dbReference type="GO" id="GO:0006274">
    <property type="term" value="P:DNA replication termination"/>
    <property type="evidence" value="ECO:0007669"/>
    <property type="project" value="TreeGrafter"/>
</dbReference>